<evidence type="ECO:0000256" key="4">
    <source>
        <dbReference type="HAMAP-Rule" id="MF_00213"/>
    </source>
</evidence>
<accession>A0ABY6HJE8</accession>
<name>A0ABY6HJE8_9FIRM</name>
<organism evidence="5 6">
    <name type="scientific">Acetobacterium wieringae</name>
    <dbReference type="NCBI Taxonomy" id="52694"/>
    <lineage>
        <taxon>Bacteria</taxon>
        <taxon>Bacillati</taxon>
        <taxon>Bacillota</taxon>
        <taxon>Clostridia</taxon>
        <taxon>Eubacteriales</taxon>
        <taxon>Eubacteriaceae</taxon>
        <taxon>Acetobacterium</taxon>
    </lineage>
</organism>
<evidence type="ECO:0000313" key="5">
    <source>
        <dbReference type="EMBL" id="UYO63984.1"/>
    </source>
</evidence>
<comment type="function">
    <text evidence="4">Involved in the maturation of [NiFe] hydrogenases. Required for nickel insertion into the metal center of the hydrogenase.</text>
</comment>
<feature type="binding site" evidence="4">
    <location>
        <position position="89"/>
    </location>
    <ligand>
        <name>Zn(2+)</name>
        <dbReference type="ChEBI" id="CHEBI:29105"/>
    </ligand>
</feature>
<evidence type="ECO:0000313" key="6">
    <source>
        <dbReference type="Proteomes" id="UP001163550"/>
    </source>
</evidence>
<dbReference type="PANTHER" id="PTHR34535">
    <property type="entry name" value="HYDROGENASE MATURATION FACTOR HYPA"/>
    <property type="match status" value="1"/>
</dbReference>
<evidence type="ECO:0000256" key="3">
    <source>
        <dbReference type="ARBA" id="ARBA00022833"/>
    </source>
</evidence>
<gene>
    <name evidence="4" type="primary">hypA</name>
    <name evidence="5" type="ORF">LNN31_06085</name>
</gene>
<dbReference type="PIRSF" id="PIRSF004761">
    <property type="entry name" value="Hydrgn_mat_HypA"/>
    <property type="match status" value="1"/>
</dbReference>
<dbReference type="Gene3D" id="3.30.2320.80">
    <property type="match status" value="1"/>
</dbReference>
<feature type="binding site" evidence="4">
    <location>
        <position position="73"/>
    </location>
    <ligand>
        <name>Zn(2+)</name>
        <dbReference type="ChEBI" id="CHEBI:29105"/>
    </ligand>
</feature>
<evidence type="ECO:0000256" key="1">
    <source>
        <dbReference type="ARBA" id="ARBA00022596"/>
    </source>
</evidence>
<feature type="binding site" evidence="4">
    <location>
        <position position="76"/>
    </location>
    <ligand>
        <name>Zn(2+)</name>
        <dbReference type="ChEBI" id="CHEBI:29105"/>
    </ligand>
</feature>
<dbReference type="InterPro" id="IPR000688">
    <property type="entry name" value="HypA/HybF"/>
</dbReference>
<comment type="similarity">
    <text evidence="4">Belongs to the HypA/HybF family.</text>
</comment>
<feature type="binding site" evidence="4">
    <location>
        <position position="2"/>
    </location>
    <ligand>
        <name>Ni(2+)</name>
        <dbReference type="ChEBI" id="CHEBI:49786"/>
    </ligand>
</feature>
<keyword evidence="1 4" id="KW-0533">Nickel</keyword>
<feature type="binding site" evidence="4">
    <location>
        <position position="92"/>
    </location>
    <ligand>
        <name>Zn(2+)</name>
        <dbReference type="ChEBI" id="CHEBI:29105"/>
    </ligand>
</feature>
<keyword evidence="2 4" id="KW-0479">Metal-binding</keyword>
<reference evidence="5" key="1">
    <citation type="submission" date="2021-11" db="EMBL/GenBank/DDBJ databases">
        <title>Isoprene-degrading acetogen.</title>
        <authorList>
            <person name="Yang Y."/>
            <person name="Jin H."/>
            <person name="Yan J."/>
        </authorList>
    </citation>
    <scope>NUCLEOTIDE SEQUENCE</scope>
    <source>
        <strain evidence="5">Berkeley</strain>
    </source>
</reference>
<keyword evidence="6" id="KW-1185">Reference proteome</keyword>
<dbReference type="EMBL" id="CP087994">
    <property type="protein sequence ID" value="UYO63984.1"/>
    <property type="molecule type" value="Genomic_DNA"/>
</dbReference>
<dbReference type="RefSeq" id="WP_263993073.1">
    <property type="nucleotide sequence ID" value="NZ_CP087994.1"/>
</dbReference>
<protein>
    <recommendedName>
        <fullName evidence="4">Hydrogenase maturation factor HypA</fullName>
    </recommendedName>
</protein>
<dbReference type="HAMAP" id="MF_00213">
    <property type="entry name" value="HypA_HybF"/>
    <property type="match status" value="1"/>
</dbReference>
<keyword evidence="3 4" id="KW-0862">Zinc</keyword>
<dbReference type="Proteomes" id="UP001163550">
    <property type="component" value="Chromosome"/>
</dbReference>
<proteinExistence type="inferred from homology"/>
<dbReference type="Pfam" id="PF01155">
    <property type="entry name" value="HypA"/>
    <property type="match status" value="1"/>
</dbReference>
<sequence>MHEMSIVMRFVDIATKYAVDNHAQKVERVVLQIGELTGAVPYYLEMFYPAVVEGTILEGSELVVESIEGSVFCTDCGTTYNPSKTELKCPSCQGDNGDVIDGQQMFVKEIVIVEGNENG</sequence>
<evidence type="ECO:0000256" key="2">
    <source>
        <dbReference type="ARBA" id="ARBA00022723"/>
    </source>
</evidence>
<dbReference type="PANTHER" id="PTHR34535:SF3">
    <property type="entry name" value="HYDROGENASE MATURATION FACTOR HYPA"/>
    <property type="match status" value="1"/>
</dbReference>